<dbReference type="InterPro" id="IPR050951">
    <property type="entry name" value="Retrovirus_Pol_polyprotein"/>
</dbReference>
<dbReference type="Gene3D" id="3.10.20.370">
    <property type="match status" value="1"/>
</dbReference>
<feature type="region of interest" description="Disordered" evidence="7">
    <location>
        <begin position="84"/>
        <end position="115"/>
    </location>
</feature>
<evidence type="ECO:0000256" key="5">
    <source>
        <dbReference type="ARBA" id="ARBA00022801"/>
    </source>
</evidence>
<dbReference type="AlphaFoldDB" id="A0AAW1JZP4"/>
<dbReference type="CDD" id="cd09274">
    <property type="entry name" value="RNase_HI_RT_Ty3"/>
    <property type="match status" value="1"/>
</dbReference>
<dbReference type="Pfam" id="PF17917">
    <property type="entry name" value="RT_RNaseH"/>
    <property type="match status" value="1"/>
</dbReference>
<evidence type="ECO:0000256" key="1">
    <source>
        <dbReference type="ARBA" id="ARBA00022679"/>
    </source>
</evidence>
<dbReference type="GO" id="GO:0003964">
    <property type="term" value="F:RNA-directed DNA polymerase activity"/>
    <property type="evidence" value="ECO:0007669"/>
    <property type="project" value="UniProtKB-KW"/>
</dbReference>
<evidence type="ECO:0000313" key="9">
    <source>
        <dbReference type="EMBL" id="KAK9710011.1"/>
    </source>
</evidence>
<keyword evidence="1" id="KW-0808">Transferase</keyword>
<evidence type="ECO:0000256" key="7">
    <source>
        <dbReference type="SAM" id="MobiDB-lite"/>
    </source>
</evidence>
<feature type="region of interest" description="Disordered" evidence="7">
    <location>
        <begin position="248"/>
        <end position="404"/>
    </location>
</feature>
<evidence type="ECO:0000256" key="4">
    <source>
        <dbReference type="ARBA" id="ARBA00022759"/>
    </source>
</evidence>
<feature type="compositionally biased region" description="Polar residues" evidence="7">
    <location>
        <begin position="376"/>
        <end position="397"/>
    </location>
</feature>
<dbReference type="GO" id="GO:0016787">
    <property type="term" value="F:hydrolase activity"/>
    <property type="evidence" value="ECO:0007669"/>
    <property type="project" value="UniProtKB-KW"/>
</dbReference>
<protein>
    <submittedName>
        <fullName evidence="9">RNase H-like domain found in reverse transcriptase</fullName>
    </submittedName>
</protein>
<dbReference type="FunFam" id="3.10.20.370:FF:000001">
    <property type="entry name" value="Retrovirus-related Pol polyprotein from transposon 17.6-like protein"/>
    <property type="match status" value="1"/>
</dbReference>
<dbReference type="PANTHER" id="PTHR37984">
    <property type="entry name" value="PROTEIN CBG26694"/>
    <property type="match status" value="1"/>
</dbReference>
<accession>A0AAW1JZP4</accession>
<sequence length="404" mass="44452">MDASSKEYTALATPDGAAYEFNVMPLAISGILPSCTLMTSSSTPGTCQNISGTSTRCWNDCSSTDSASTWRSATLLAPNWITWGTSSPRKATNPRRAKSTPSRPLPLRRPGSPSSAHAAFNALKTVASKPLFLYRPDLGKPFVLQTDASSIGAAGVLFQKEEGQRRIVSYSSLRFNKTEQRYHIKQQECLAVIWAIKRYHPYLEDRPFLLRTDSKALSWLDGFRETKSKLMRWSLLLQEFQYTVEHVPGKDNQLPDALSRNPEDNTTPPALGEADRLVPRSNATTPEKQPAARPDVPSPGARTSSPCHPGCSTKRSPGPEHHTATTSWHPGSGFQLQQWVRTPQERPAPPHRRTKDSSTPGSPPATRTARTTASPYQGQLNPWFSTNTTMTALQATPRSRKQAG</sequence>
<evidence type="ECO:0000256" key="6">
    <source>
        <dbReference type="ARBA" id="ARBA00022918"/>
    </source>
</evidence>
<dbReference type="EMBL" id="JASPKY010000299">
    <property type="protein sequence ID" value="KAK9710011.1"/>
    <property type="molecule type" value="Genomic_DNA"/>
</dbReference>
<proteinExistence type="predicted"/>
<feature type="compositionally biased region" description="Low complexity" evidence="7">
    <location>
        <begin position="357"/>
        <end position="375"/>
    </location>
</feature>
<gene>
    <name evidence="9" type="ORF">QE152_g26305</name>
</gene>
<dbReference type="SUPFAM" id="SSF56672">
    <property type="entry name" value="DNA/RNA polymerases"/>
    <property type="match status" value="1"/>
</dbReference>
<keyword evidence="4" id="KW-0255">Endonuclease</keyword>
<comment type="caution">
    <text evidence="9">The sequence shown here is derived from an EMBL/GenBank/DDBJ whole genome shotgun (WGS) entry which is preliminary data.</text>
</comment>
<dbReference type="GO" id="GO:0004519">
    <property type="term" value="F:endonuclease activity"/>
    <property type="evidence" value="ECO:0007669"/>
    <property type="project" value="UniProtKB-KW"/>
</dbReference>
<keyword evidence="6 9" id="KW-0695">RNA-directed DNA polymerase</keyword>
<dbReference type="Proteomes" id="UP001458880">
    <property type="component" value="Unassembled WGS sequence"/>
</dbReference>
<evidence type="ECO:0000256" key="3">
    <source>
        <dbReference type="ARBA" id="ARBA00022722"/>
    </source>
</evidence>
<dbReference type="InterPro" id="IPR043502">
    <property type="entry name" value="DNA/RNA_pol_sf"/>
</dbReference>
<name>A0AAW1JZP4_POPJA</name>
<keyword evidence="5" id="KW-0378">Hydrolase</keyword>
<evidence type="ECO:0000256" key="2">
    <source>
        <dbReference type="ARBA" id="ARBA00022695"/>
    </source>
</evidence>
<keyword evidence="3" id="KW-0540">Nuclease</keyword>
<feature type="compositionally biased region" description="Polar residues" evidence="7">
    <location>
        <begin position="324"/>
        <end position="341"/>
    </location>
</feature>
<evidence type="ECO:0000313" key="10">
    <source>
        <dbReference type="Proteomes" id="UP001458880"/>
    </source>
</evidence>
<dbReference type="InterPro" id="IPR041373">
    <property type="entry name" value="RT_RNaseH"/>
</dbReference>
<keyword evidence="2" id="KW-0548">Nucleotidyltransferase</keyword>
<evidence type="ECO:0000259" key="8">
    <source>
        <dbReference type="Pfam" id="PF17917"/>
    </source>
</evidence>
<reference evidence="9 10" key="1">
    <citation type="journal article" date="2024" name="BMC Genomics">
        <title>De novo assembly and annotation of Popillia japonica's genome with initial clues to its potential as an invasive pest.</title>
        <authorList>
            <person name="Cucini C."/>
            <person name="Boschi S."/>
            <person name="Funari R."/>
            <person name="Cardaioli E."/>
            <person name="Iannotti N."/>
            <person name="Marturano G."/>
            <person name="Paoli F."/>
            <person name="Bruttini M."/>
            <person name="Carapelli A."/>
            <person name="Frati F."/>
            <person name="Nardi F."/>
        </authorList>
    </citation>
    <scope>NUCLEOTIDE SEQUENCE [LARGE SCALE GENOMIC DNA]</scope>
    <source>
        <strain evidence="9">DMR45628</strain>
    </source>
</reference>
<feature type="domain" description="Reverse transcriptase RNase H-like" evidence="8">
    <location>
        <begin position="137"/>
        <end position="240"/>
    </location>
</feature>
<keyword evidence="10" id="KW-1185">Reference proteome</keyword>
<organism evidence="9 10">
    <name type="scientific">Popillia japonica</name>
    <name type="common">Japanese beetle</name>
    <dbReference type="NCBI Taxonomy" id="7064"/>
    <lineage>
        <taxon>Eukaryota</taxon>
        <taxon>Metazoa</taxon>
        <taxon>Ecdysozoa</taxon>
        <taxon>Arthropoda</taxon>
        <taxon>Hexapoda</taxon>
        <taxon>Insecta</taxon>
        <taxon>Pterygota</taxon>
        <taxon>Neoptera</taxon>
        <taxon>Endopterygota</taxon>
        <taxon>Coleoptera</taxon>
        <taxon>Polyphaga</taxon>
        <taxon>Scarabaeiformia</taxon>
        <taxon>Scarabaeidae</taxon>
        <taxon>Rutelinae</taxon>
        <taxon>Popillia</taxon>
    </lineage>
</organism>
<dbReference type="PANTHER" id="PTHR37984:SF5">
    <property type="entry name" value="PROTEIN NYNRIN-LIKE"/>
    <property type="match status" value="1"/>
</dbReference>